<keyword evidence="14" id="KW-1185">Reference proteome</keyword>
<comment type="caution">
    <text evidence="13">The sequence shown here is derived from an EMBL/GenBank/DDBJ whole genome shotgun (WGS) entry which is preliminary data.</text>
</comment>
<keyword evidence="8" id="KW-0902">Two-component regulatory system</keyword>
<organism evidence="13 14">
    <name type="scientific">Streptomyces umbrinus</name>
    <dbReference type="NCBI Taxonomy" id="67370"/>
    <lineage>
        <taxon>Bacteria</taxon>
        <taxon>Bacillati</taxon>
        <taxon>Actinomycetota</taxon>
        <taxon>Actinomycetes</taxon>
        <taxon>Kitasatosporales</taxon>
        <taxon>Streptomycetaceae</taxon>
        <taxon>Streptomyces</taxon>
        <taxon>Streptomyces phaeochromogenes group</taxon>
    </lineage>
</organism>
<dbReference type="Pfam" id="PF07730">
    <property type="entry name" value="HisKA_3"/>
    <property type="match status" value="1"/>
</dbReference>
<feature type="transmembrane region" description="Helical" evidence="10">
    <location>
        <begin position="174"/>
        <end position="196"/>
    </location>
</feature>
<dbReference type="InterPro" id="IPR003594">
    <property type="entry name" value="HATPase_dom"/>
</dbReference>
<keyword evidence="10" id="KW-0812">Transmembrane</keyword>
<dbReference type="Pfam" id="PF02518">
    <property type="entry name" value="HATPase_c"/>
    <property type="match status" value="1"/>
</dbReference>
<feature type="region of interest" description="Disordered" evidence="9">
    <location>
        <begin position="410"/>
        <end position="447"/>
    </location>
</feature>
<feature type="transmembrane region" description="Helical" evidence="10">
    <location>
        <begin position="74"/>
        <end position="94"/>
    </location>
</feature>
<evidence type="ECO:0000313" key="14">
    <source>
        <dbReference type="Proteomes" id="UP001230328"/>
    </source>
</evidence>
<gene>
    <name evidence="13" type="ORF">QF035_007351</name>
</gene>
<feature type="domain" description="Signal transduction histidine kinase subgroup 3 dimerisation and phosphoacceptor" evidence="12">
    <location>
        <begin position="225"/>
        <end position="287"/>
    </location>
</feature>
<feature type="region of interest" description="Disordered" evidence="9">
    <location>
        <begin position="372"/>
        <end position="396"/>
    </location>
</feature>
<keyword evidence="5" id="KW-0547">Nucleotide-binding</keyword>
<evidence type="ECO:0000256" key="9">
    <source>
        <dbReference type="SAM" id="MobiDB-lite"/>
    </source>
</evidence>
<evidence type="ECO:0000256" key="2">
    <source>
        <dbReference type="ARBA" id="ARBA00012438"/>
    </source>
</evidence>
<dbReference type="EMBL" id="JAUSZI010000002">
    <property type="protein sequence ID" value="MDQ1029769.1"/>
    <property type="molecule type" value="Genomic_DNA"/>
</dbReference>
<keyword evidence="10" id="KW-1133">Transmembrane helix</keyword>
<dbReference type="Proteomes" id="UP001230328">
    <property type="component" value="Unassembled WGS sequence"/>
</dbReference>
<evidence type="ECO:0000256" key="4">
    <source>
        <dbReference type="ARBA" id="ARBA00022679"/>
    </source>
</evidence>
<feature type="transmembrane region" description="Helical" evidence="10">
    <location>
        <begin position="100"/>
        <end position="118"/>
    </location>
</feature>
<dbReference type="SUPFAM" id="SSF55874">
    <property type="entry name" value="ATPase domain of HSP90 chaperone/DNA topoisomerase II/histidine kinase"/>
    <property type="match status" value="1"/>
</dbReference>
<dbReference type="EC" id="2.7.13.3" evidence="2"/>
<dbReference type="InterPro" id="IPR036890">
    <property type="entry name" value="HATPase_C_sf"/>
</dbReference>
<evidence type="ECO:0000256" key="6">
    <source>
        <dbReference type="ARBA" id="ARBA00022777"/>
    </source>
</evidence>
<feature type="domain" description="Histidine kinase/HSP90-like ATPase" evidence="11">
    <location>
        <begin position="338"/>
        <end position="429"/>
    </location>
</feature>
<evidence type="ECO:0000256" key="7">
    <source>
        <dbReference type="ARBA" id="ARBA00022840"/>
    </source>
</evidence>
<name>A0ABU0T4K8_9ACTN</name>
<sequence length="447" mass="46683">MTAPTAPGRGTRAPSVAPETLLDGSNRTSDVAVMKWLIRTRHADLAHPGVRRWVVPLFCAGLGIPAVRDAGNGIGAAVPTVLALIVAFCVPLLWRQQRPVLVFALTSAVSAVALALDADTGAEAARIVALLNVGRSVRPAQLTVCLAIAVAQTTVAVVVRGAEQPNEQFLQTPVLAIVQSALVMAVAAAGLVGRVVNAYIRALHERAVRLEVERDQRARLAAAAERARVAREMHDILGHTLAVIVGLAGGAAGLTETKPKRGAETLRIIADSGRGALAELRRLLAVIGEERDTEDGSPLAPQPGLADLDPLLERVRGAGPTVTVHTQGALTDLAPGLQLAVYRVIQESLTNTLKHAASDTTVHVTLTTEDTSVHAKVEDAGPPSTPHSPAPRDEGRGLVGMRERAALYGGSVTAGPNSQGGWTVDAHFRTTTTPPPPHTAPTEKRPA</sequence>
<feature type="transmembrane region" description="Helical" evidence="10">
    <location>
        <begin position="139"/>
        <end position="162"/>
    </location>
</feature>
<keyword evidence="7" id="KW-0067">ATP-binding</keyword>
<evidence type="ECO:0000256" key="3">
    <source>
        <dbReference type="ARBA" id="ARBA00022553"/>
    </source>
</evidence>
<evidence type="ECO:0000256" key="8">
    <source>
        <dbReference type="ARBA" id="ARBA00023012"/>
    </source>
</evidence>
<dbReference type="Gene3D" id="1.20.5.1930">
    <property type="match status" value="1"/>
</dbReference>
<keyword evidence="6 13" id="KW-0418">Kinase</keyword>
<dbReference type="InterPro" id="IPR050482">
    <property type="entry name" value="Sensor_HK_TwoCompSys"/>
</dbReference>
<proteinExistence type="predicted"/>
<evidence type="ECO:0000259" key="12">
    <source>
        <dbReference type="Pfam" id="PF07730"/>
    </source>
</evidence>
<evidence type="ECO:0000256" key="1">
    <source>
        <dbReference type="ARBA" id="ARBA00000085"/>
    </source>
</evidence>
<evidence type="ECO:0000313" key="13">
    <source>
        <dbReference type="EMBL" id="MDQ1029769.1"/>
    </source>
</evidence>
<feature type="transmembrane region" description="Helical" evidence="10">
    <location>
        <begin position="236"/>
        <end position="254"/>
    </location>
</feature>
<dbReference type="InterPro" id="IPR011712">
    <property type="entry name" value="Sig_transdc_His_kin_sub3_dim/P"/>
</dbReference>
<keyword evidence="4" id="KW-0808">Transferase</keyword>
<evidence type="ECO:0000256" key="10">
    <source>
        <dbReference type="SAM" id="Phobius"/>
    </source>
</evidence>
<accession>A0ABU0T4K8</accession>
<keyword evidence="10" id="KW-0472">Membrane</keyword>
<dbReference type="RefSeq" id="WP_307525112.1">
    <property type="nucleotide sequence ID" value="NZ_JAUSZI010000002.1"/>
</dbReference>
<feature type="region of interest" description="Disordered" evidence="9">
    <location>
        <begin position="1"/>
        <end position="23"/>
    </location>
</feature>
<evidence type="ECO:0000256" key="5">
    <source>
        <dbReference type="ARBA" id="ARBA00022741"/>
    </source>
</evidence>
<keyword evidence="3" id="KW-0597">Phosphoprotein</keyword>
<dbReference type="GO" id="GO:0016301">
    <property type="term" value="F:kinase activity"/>
    <property type="evidence" value="ECO:0007669"/>
    <property type="project" value="UniProtKB-KW"/>
</dbReference>
<dbReference type="Gene3D" id="3.30.565.10">
    <property type="entry name" value="Histidine kinase-like ATPase, C-terminal domain"/>
    <property type="match status" value="1"/>
</dbReference>
<dbReference type="CDD" id="cd16917">
    <property type="entry name" value="HATPase_UhpB-NarQ-NarX-like"/>
    <property type="match status" value="1"/>
</dbReference>
<protein>
    <recommendedName>
        <fullName evidence="2">histidine kinase</fullName>
        <ecNumber evidence="2">2.7.13.3</ecNumber>
    </recommendedName>
</protein>
<dbReference type="PANTHER" id="PTHR24421:SF10">
    <property type="entry name" value="NITRATE_NITRITE SENSOR PROTEIN NARQ"/>
    <property type="match status" value="1"/>
</dbReference>
<dbReference type="PANTHER" id="PTHR24421">
    <property type="entry name" value="NITRATE/NITRITE SENSOR PROTEIN NARX-RELATED"/>
    <property type="match status" value="1"/>
</dbReference>
<reference evidence="13 14" key="1">
    <citation type="submission" date="2023-07" db="EMBL/GenBank/DDBJ databases">
        <title>Comparative genomics of wheat-associated soil bacteria to identify genetic determinants of phenazine resistance.</title>
        <authorList>
            <person name="Mouncey N."/>
        </authorList>
    </citation>
    <scope>NUCLEOTIDE SEQUENCE [LARGE SCALE GENOMIC DNA]</scope>
    <source>
        <strain evidence="13 14">V2I4</strain>
    </source>
</reference>
<comment type="catalytic activity">
    <reaction evidence="1">
        <text>ATP + protein L-histidine = ADP + protein N-phospho-L-histidine.</text>
        <dbReference type="EC" id="2.7.13.3"/>
    </reaction>
</comment>
<evidence type="ECO:0000259" key="11">
    <source>
        <dbReference type="Pfam" id="PF02518"/>
    </source>
</evidence>